<dbReference type="NCBIfam" id="TIGR01771">
    <property type="entry name" value="L-LDH-NAD"/>
    <property type="match status" value="1"/>
</dbReference>
<dbReference type="EMBL" id="FUKP01000064">
    <property type="protein sequence ID" value="SJN33614.1"/>
    <property type="molecule type" value="Genomic_DNA"/>
</dbReference>
<dbReference type="PRINTS" id="PR00086">
    <property type="entry name" value="LLDHDRGNASE"/>
</dbReference>
<feature type="binding site" evidence="7">
    <location>
        <position position="132"/>
    </location>
    <ligand>
        <name>NAD(+)</name>
        <dbReference type="ChEBI" id="CHEBI:57540"/>
    </ligand>
</feature>
<keyword evidence="7" id="KW-0021">Allosteric enzyme</keyword>
<dbReference type="CDD" id="cd05292">
    <property type="entry name" value="LDH_2"/>
    <property type="match status" value="1"/>
</dbReference>
<keyword evidence="7" id="KW-0963">Cytoplasm</keyword>
<dbReference type="Pfam" id="PF02866">
    <property type="entry name" value="Ldh_1_C"/>
    <property type="match status" value="1"/>
</dbReference>
<feature type="active site" description="Proton acceptor" evidence="7 8">
    <location>
        <position position="206"/>
    </location>
</feature>
<dbReference type="GO" id="GO:0006096">
    <property type="term" value="P:glycolytic process"/>
    <property type="evidence" value="ECO:0007669"/>
    <property type="project" value="UniProtKB-UniRule"/>
</dbReference>
<feature type="binding site" evidence="7">
    <location>
        <position position="44"/>
    </location>
    <ligand>
        <name>NAD(+)</name>
        <dbReference type="ChEBI" id="CHEBI:57540"/>
    </ligand>
</feature>
<evidence type="ECO:0000259" key="12">
    <source>
        <dbReference type="Pfam" id="PF02866"/>
    </source>
</evidence>
<feature type="binding site" evidence="7 9">
    <location>
        <position position="65"/>
    </location>
    <ligand>
        <name>NAD(+)</name>
        <dbReference type="ChEBI" id="CHEBI:57540"/>
    </ligand>
</feature>
<dbReference type="PIRSF" id="PIRSF000102">
    <property type="entry name" value="Lac_mal_DH"/>
    <property type="match status" value="1"/>
</dbReference>
<feature type="binding site" evidence="7 9">
    <location>
        <begin position="149"/>
        <end position="151"/>
    </location>
    <ligand>
        <name>NAD(+)</name>
        <dbReference type="ChEBI" id="CHEBI:57540"/>
    </ligand>
</feature>
<comment type="subunit">
    <text evidence="7">Homotetramer.</text>
</comment>
<dbReference type="Gene3D" id="3.40.50.720">
    <property type="entry name" value="NAD(P)-binding Rossmann-like Domain"/>
    <property type="match status" value="1"/>
</dbReference>
<gene>
    <name evidence="7" type="primary">ldh</name>
    <name evidence="13" type="ORF">FM125_09610</name>
</gene>
<feature type="modified residue" description="Phosphotyrosine" evidence="7">
    <location>
        <position position="252"/>
    </location>
</feature>
<reference evidence="13 14" key="1">
    <citation type="submission" date="2017-02" db="EMBL/GenBank/DDBJ databases">
        <authorList>
            <person name="Peterson S.W."/>
        </authorList>
    </citation>
    <scope>NUCLEOTIDE SEQUENCE [LARGE SCALE GENOMIC DNA]</scope>
    <source>
        <strain evidence="13 14">2B3F</strain>
    </source>
</reference>
<dbReference type="EC" id="1.1.1.27" evidence="3 7"/>
<evidence type="ECO:0000256" key="9">
    <source>
        <dbReference type="PIRSR" id="PIRSR000102-3"/>
    </source>
</evidence>
<dbReference type="PANTHER" id="PTHR43128:SF16">
    <property type="entry name" value="L-LACTATE DEHYDROGENASE"/>
    <property type="match status" value="1"/>
</dbReference>
<keyword evidence="7" id="KW-0597">Phosphoprotein</keyword>
<dbReference type="PANTHER" id="PTHR43128">
    <property type="entry name" value="L-2-HYDROXYCARBOXYLATE DEHYDROGENASE (NAD(P)(+))"/>
    <property type="match status" value="1"/>
</dbReference>
<dbReference type="InterPro" id="IPR036291">
    <property type="entry name" value="NAD(P)-bd_dom_sf"/>
</dbReference>
<dbReference type="InterPro" id="IPR001557">
    <property type="entry name" value="L-lactate/malate_DH"/>
</dbReference>
<evidence type="ECO:0000256" key="6">
    <source>
        <dbReference type="ARBA" id="ARBA00049258"/>
    </source>
</evidence>
<feature type="binding site" evidence="7">
    <location>
        <position position="199"/>
    </location>
    <ligand>
        <name>beta-D-fructose 1,6-bisphosphate</name>
        <dbReference type="ChEBI" id="CHEBI:32966"/>
        <note>allosteric activator</note>
    </ligand>
</feature>
<evidence type="ECO:0000259" key="11">
    <source>
        <dbReference type="Pfam" id="PF00056"/>
    </source>
</evidence>
<evidence type="ECO:0000313" key="13">
    <source>
        <dbReference type="EMBL" id="SJN33614.1"/>
    </source>
</evidence>
<dbReference type="SUPFAM" id="SSF56327">
    <property type="entry name" value="LDH C-terminal domain-like"/>
    <property type="match status" value="1"/>
</dbReference>
<dbReference type="InterPro" id="IPR022383">
    <property type="entry name" value="Lactate/malate_DH_C"/>
</dbReference>
<dbReference type="GO" id="GO:0006089">
    <property type="term" value="P:lactate metabolic process"/>
    <property type="evidence" value="ECO:0007669"/>
    <property type="project" value="TreeGrafter"/>
</dbReference>
<feature type="binding site" evidence="7">
    <location>
        <position position="261"/>
    </location>
    <ligand>
        <name>substrate</name>
    </ligand>
</feature>
<feature type="binding site" evidence="7">
    <location>
        <position position="184"/>
    </location>
    <ligand>
        <name>beta-D-fructose 1,6-bisphosphate</name>
        <dbReference type="ChEBI" id="CHEBI:32966"/>
        <note>allosteric activator</note>
    </ligand>
</feature>
<feature type="binding site" evidence="7">
    <location>
        <begin position="151"/>
        <end position="154"/>
    </location>
    <ligand>
        <name>substrate</name>
    </ligand>
</feature>
<name>A0A1R4JNS4_9MICC</name>
<sequence length="344" mass="35480">MWGMSDQHDATPTSLTAATDPSVSAPTSPRPEYRKVGVIGAGAVGTSVCFSALMSGVADEVALYDIDEAKVRAEVLDLAHGTAFTAAHTMTGGADPAVLSGSSVVVITAGAKQKPGQTRLDLAEANVAILRSLIPTVQEHAPDALLVLVTNPVDVLTLVAQRISGLPAGRVIGSGTLLDTARLRWLLASRVGVHPRSVHAAVLGEHGDTEFPAWSTASVGPVPLLRWPSAAAPQFTRPDLDAIADSVTNAAYEVIQGKGATNHAIGVATNRLLESVFKDERAVLPVSTVLDGEHGLTDVALSLPSVVGRAGVLQVLETDLDAGEVRQLQASARALQEAAGSLGF</sequence>
<dbReference type="InterPro" id="IPR018177">
    <property type="entry name" value="L-lactate_DH_AS"/>
</dbReference>
<keyword evidence="5 7" id="KW-0520">NAD</keyword>
<feature type="binding site" evidence="7">
    <location>
        <position position="70"/>
    </location>
    <ligand>
        <name>NAD(+)</name>
        <dbReference type="ChEBI" id="CHEBI:57540"/>
    </ligand>
</feature>
<evidence type="ECO:0000256" key="1">
    <source>
        <dbReference type="ARBA" id="ARBA00004843"/>
    </source>
</evidence>
<comment type="function">
    <text evidence="7">Catalyzes the conversion of lactate to pyruvate.</text>
</comment>
<feature type="region of interest" description="Disordered" evidence="10">
    <location>
        <begin position="1"/>
        <end position="31"/>
    </location>
</feature>
<evidence type="ECO:0000256" key="5">
    <source>
        <dbReference type="ARBA" id="ARBA00023027"/>
    </source>
</evidence>
<organism evidence="13 14">
    <name type="scientific">Micrococcus lylae</name>
    <dbReference type="NCBI Taxonomy" id="1273"/>
    <lineage>
        <taxon>Bacteria</taxon>
        <taxon>Bacillati</taxon>
        <taxon>Actinomycetota</taxon>
        <taxon>Actinomycetes</taxon>
        <taxon>Micrococcales</taxon>
        <taxon>Micrococcaceae</taxon>
        <taxon>Micrococcus</taxon>
    </lineage>
</organism>
<dbReference type="InterPro" id="IPR015955">
    <property type="entry name" value="Lactate_DH/Glyco_Ohase_4_C"/>
</dbReference>
<feature type="binding site" evidence="9">
    <location>
        <begin position="40"/>
        <end position="45"/>
    </location>
    <ligand>
        <name>NAD(+)</name>
        <dbReference type="ChEBI" id="CHEBI:57540"/>
    </ligand>
</feature>
<protein>
    <recommendedName>
        <fullName evidence="3 7">L-lactate dehydrogenase</fullName>
        <shortName evidence="7">L-LDH</shortName>
        <ecNumber evidence="3 7">1.1.1.27</ecNumber>
    </recommendedName>
</protein>
<comment type="activity regulation">
    <text evidence="7">Allosterically activated by fructose 1,6-bisphosphate (FBP).</text>
</comment>
<dbReference type="Pfam" id="PF00056">
    <property type="entry name" value="Ldh_1_N"/>
    <property type="match status" value="1"/>
</dbReference>
<comment type="subcellular location">
    <subcellularLocation>
        <location evidence="7">Cytoplasm</location>
    </subcellularLocation>
</comment>
<dbReference type="Gene3D" id="3.90.110.10">
    <property type="entry name" value="Lactate dehydrogenase/glycoside hydrolase, family 4, C-terminal"/>
    <property type="match status" value="1"/>
</dbReference>
<dbReference type="PROSITE" id="PS00064">
    <property type="entry name" value="L_LDH"/>
    <property type="match status" value="1"/>
</dbReference>
<accession>A0A1R4JNS4</accession>
<feature type="binding site" evidence="7">
    <location>
        <begin position="110"/>
        <end position="111"/>
    </location>
    <ligand>
        <name>NAD(+)</name>
        <dbReference type="ChEBI" id="CHEBI:57540"/>
    </ligand>
</feature>
<dbReference type="GO" id="GO:0005737">
    <property type="term" value="C:cytoplasm"/>
    <property type="evidence" value="ECO:0007669"/>
    <property type="project" value="UniProtKB-SubCell"/>
</dbReference>
<feature type="domain" description="Lactate/malate dehydrogenase C-terminal" evidence="12">
    <location>
        <begin position="176"/>
        <end position="337"/>
    </location>
</feature>
<evidence type="ECO:0000313" key="14">
    <source>
        <dbReference type="Proteomes" id="UP000196230"/>
    </source>
</evidence>
<feature type="domain" description="Lactate/malate dehydrogenase N-terminal" evidence="11">
    <location>
        <begin position="35"/>
        <end position="173"/>
    </location>
</feature>
<comment type="catalytic activity">
    <reaction evidence="6 7">
        <text>(S)-lactate + NAD(+) = pyruvate + NADH + H(+)</text>
        <dbReference type="Rhea" id="RHEA:23444"/>
        <dbReference type="ChEBI" id="CHEBI:15361"/>
        <dbReference type="ChEBI" id="CHEBI:15378"/>
        <dbReference type="ChEBI" id="CHEBI:16651"/>
        <dbReference type="ChEBI" id="CHEBI:57540"/>
        <dbReference type="ChEBI" id="CHEBI:57945"/>
        <dbReference type="EC" id="1.1.1.27"/>
    </reaction>
</comment>
<evidence type="ECO:0000256" key="4">
    <source>
        <dbReference type="ARBA" id="ARBA00023002"/>
    </source>
</evidence>
<feature type="compositionally biased region" description="Polar residues" evidence="10">
    <location>
        <begin position="10"/>
        <end position="27"/>
    </location>
</feature>
<keyword evidence="4 7" id="KW-0560">Oxidoreductase</keyword>
<comment type="pathway">
    <text evidence="1 7">Fermentation; pyruvate fermentation to lactate; (S)-lactate from pyruvate: step 1/1.</text>
</comment>
<evidence type="ECO:0000256" key="3">
    <source>
        <dbReference type="ARBA" id="ARBA00012967"/>
    </source>
</evidence>
<comment type="similarity">
    <text evidence="2 7">Belongs to the LDH/MDH superfamily. LDH family.</text>
</comment>
<evidence type="ECO:0000256" key="8">
    <source>
        <dbReference type="PIRSR" id="PIRSR000102-1"/>
    </source>
</evidence>
<feature type="binding site" evidence="9">
    <location>
        <position position="126"/>
    </location>
    <ligand>
        <name>NAD(+)</name>
        <dbReference type="ChEBI" id="CHEBI:57540"/>
    </ligand>
</feature>
<dbReference type="Proteomes" id="UP000196230">
    <property type="component" value="Unassembled WGS sequence"/>
</dbReference>
<feature type="binding site" evidence="7">
    <location>
        <position position="174"/>
    </location>
    <ligand>
        <name>NAD(+)</name>
        <dbReference type="ChEBI" id="CHEBI:57540"/>
    </ligand>
</feature>
<dbReference type="GO" id="GO:0004459">
    <property type="term" value="F:L-lactate dehydrogenase (NAD+) activity"/>
    <property type="evidence" value="ECO:0007669"/>
    <property type="project" value="UniProtKB-UniRule"/>
</dbReference>
<dbReference type="HAMAP" id="MF_00488">
    <property type="entry name" value="Lactate_dehydrog"/>
    <property type="match status" value="1"/>
</dbReference>
<evidence type="ECO:0000256" key="7">
    <source>
        <dbReference type="HAMAP-Rule" id="MF_00488"/>
    </source>
</evidence>
<dbReference type="InterPro" id="IPR011304">
    <property type="entry name" value="L-lactate_DH"/>
</dbReference>
<feature type="binding site" evidence="7">
    <location>
        <begin position="179"/>
        <end position="182"/>
    </location>
    <ligand>
        <name>substrate</name>
    </ligand>
</feature>
<dbReference type="UniPathway" id="UPA00554">
    <property type="reaction ID" value="UER00611"/>
</dbReference>
<feature type="binding site" evidence="7">
    <location>
        <position position="113"/>
    </location>
    <ligand>
        <name>substrate</name>
    </ligand>
</feature>
<evidence type="ECO:0000256" key="2">
    <source>
        <dbReference type="ARBA" id="ARBA00006054"/>
    </source>
</evidence>
<dbReference type="AlphaFoldDB" id="A0A1R4JNS4"/>
<dbReference type="SUPFAM" id="SSF51735">
    <property type="entry name" value="NAD(P)-binding Rossmann-fold domains"/>
    <property type="match status" value="1"/>
</dbReference>
<evidence type="ECO:0000256" key="10">
    <source>
        <dbReference type="SAM" id="MobiDB-lite"/>
    </source>
</evidence>
<dbReference type="InterPro" id="IPR001236">
    <property type="entry name" value="Lactate/malate_DH_N"/>
</dbReference>
<comment type="caution">
    <text evidence="7">Lacks conserved residue(s) required for the propagation of feature annotation.</text>
</comment>
<feature type="binding site" evidence="7">
    <location>
        <position position="119"/>
    </location>
    <ligand>
        <name>substrate</name>
    </ligand>
</feature>
<proteinExistence type="inferred from homology"/>